<feature type="compositionally biased region" description="Low complexity" evidence="1">
    <location>
        <begin position="150"/>
        <end position="164"/>
    </location>
</feature>
<reference evidence="2 3" key="1">
    <citation type="submission" date="2018-12" db="EMBL/GenBank/DDBJ databases">
        <title>Genome sequence and assembly of Colletotrichum trifolii.</title>
        <authorList>
            <person name="Gan P."/>
            <person name="Shirasu K."/>
        </authorList>
    </citation>
    <scope>NUCLEOTIDE SEQUENCE [LARGE SCALE GENOMIC DNA]</scope>
    <source>
        <strain evidence="2 3">543-2</strain>
    </source>
</reference>
<proteinExistence type="predicted"/>
<protein>
    <submittedName>
        <fullName evidence="2">Uncharacterized protein</fullName>
    </submittedName>
</protein>
<evidence type="ECO:0000313" key="3">
    <source>
        <dbReference type="Proteomes" id="UP000295703"/>
    </source>
</evidence>
<feature type="compositionally biased region" description="Basic and acidic residues" evidence="1">
    <location>
        <begin position="137"/>
        <end position="149"/>
    </location>
</feature>
<feature type="compositionally biased region" description="Basic and acidic residues" evidence="1">
    <location>
        <begin position="172"/>
        <end position="185"/>
    </location>
</feature>
<name>A0A4R8QXW0_COLTR</name>
<dbReference type="Proteomes" id="UP000295703">
    <property type="component" value="Unassembled WGS sequence"/>
</dbReference>
<feature type="compositionally biased region" description="Low complexity" evidence="1">
    <location>
        <begin position="72"/>
        <end position="85"/>
    </location>
</feature>
<feature type="compositionally biased region" description="Basic and acidic residues" evidence="1">
    <location>
        <begin position="30"/>
        <end position="49"/>
    </location>
</feature>
<keyword evidence="3" id="KW-1185">Reference proteome</keyword>
<gene>
    <name evidence="2" type="ORF">CTRI78_v008269</name>
</gene>
<evidence type="ECO:0000256" key="1">
    <source>
        <dbReference type="SAM" id="MobiDB-lite"/>
    </source>
</evidence>
<comment type="caution">
    <text evidence="2">The sequence shown here is derived from an EMBL/GenBank/DDBJ whole genome shotgun (WGS) entry which is preliminary data.</text>
</comment>
<feature type="compositionally biased region" description="Polar residues" evidence="1">
    <location>
        <begin position="186"/>
        <end position="198"/>
    </location>
</feature>
<accession>A0A4R8QXW0</accession>
<dbReference type="EMBL" id="RYZW01000098">
    <property type="protein sequence ID" value="TDZ48344.1"/>
    <property type="molecule type" value="Genomic_DNA"/>
</dbReference>
<organism evidence="2 3">
    <name type="scientific">Colletotrichum trifolii</name>
    <dbReference type="NCBI Taxonomy" id="5466"/>
    <lineage>
        <taxon>Eukaryota</taxon>
        <taxon>Fungi</taxon>
        <taxon>Dikarya</taxon>
        <taxon>Ascomycota</taxon>
        <taxon>Pezizomycotina</taxon>
        <taxon>Sordariomycetes</taxon>
        <taxon>Hypocreomycetidae</taxon>
        <taxon>Glomerellales</taxon>
        <taxon>Glomerellaceae</taxon>
        <taxon>Colletotrichum</taxon>
        <taxon>Colletotrichum orbiculare species complex</taxon>
    </lineage>
</organism>
<dbReference type="AlphaFoldDB" id="A0A4R8QXW0"/>
<sequence>MTDRQRYLEEITEQKRLDEELRGQIRARIEADRVERNTRDAREKMRRENNNGGTQRKKHFANSVNVLGGGALPRRGGLASHTRGGIAEGGERGREEDTSSDSKSLEDGVDDETEEDRLMQPKRQRQAAWQKQADWQRQWERHRQAERQRQAAPQWPAVPQSPAVSPMPGSDEDWRIVAKKDKREVAQQQRAQASNAWASRSGERGQMSEAQMRALGLLP</sequence>
<feature type="compositionally biased region" description="Low complexity" evidence="1">
    <location>
        <begin position="126"/>
        <end position="136"/>
    </location>
</feature>
<feature type="region of interest" description="Disordered" evidence="1">
    <location>
        <begin position="30"/>
        <end position="219"/>
    </location>
</feature>
<evidence type="ECO:0000313" key="2">
    <source>
        <dbReference type="EMBL" id="TDZ48344.1"/>
    </source>
</evidence>